<proteinExistence type="predicted"/>
<comment type="caution">
    <text evidence="2">The sequence shown here is derived from an EMBL/GenBank/DDBJ whole genome shotgun (WGS) entry which is preliminary data.</text>
</comment>
<protein>
    <submittedName>
        <fullName evidence="2">Uncharacterized protein</fullName>
    </submittedName>
</protein>
<gene>
    <name evidence="2" type="ORF">PCOR1329_LOCUS23874</name>
</gene>
<organism evidence="2 3">
    <name type="scientific">Prorocentrum cordatum</name>
    <dbReference type="NCBI Taxonomy" id="2364126"/>
    <lineage>
        <taxon>Eukaryota</taxon>
        <taxon>Sar</taxon>
        <taxon>Alveolata</taxon>
        <taxon>Dinophyceae</taxon>
        <taxon>Prorocentrales</taxon>
        <taxon>Prorocentraceae</taxon>
        <taxon>Prorocentrum</taxon>
    </lineage>
</organism>
<reference evidence="2" key="1">
    <citation type="submission" date="2023-10" db="EMBL/GenBank/DDBJ databases">
        <authorList>
            <person name="Chen Y."/>
            <person name="Shah S."/>
            <person name="Dougan E. K."/>
            <person name="Thang M."/>
            <person name="Chan C."/>
        </authorList>
    </citation>
    <scope>NUCLEOTIDE SEQUENCE [LARGE SCALE GENOMIC DNA]</scope>
</reference>
<keyword evidence="3" id="KW-1185">Reference proteome</keyword>
<evidence type="ECO:0000256" key="1">
    <source>
        <dbReference type="SAM" id="MobiDB-lite"/>
    </source>
</evidence>
<dbReference type="EMBL" id="CAUYUJ010008145">
    <property type="protein sequence ID" value="CAK0823003.1"/>
    <property type="molecule type" value="Genomic_DNA"/>
</dbReference>
<name>A0ABN9RVC5_9DINO</name>
<sequence>MPREPAGLGHRNEQNAWFRQKERDLESRRARSMTLRQRARAARIADQCGLLIFCQAAAATRASANHIDPVEHPAFELTLSEPGESAIDIDRSLDAVMQLENVKRHARDSEFAKQKKRLVAAARGAVRDAAMSTASSR</sequence>
<dbReference type="Proteomes" id="UP001189429">
    <property type="component" value="Unassembled WGS sequence"/>
</dbReference>
<evidence type="ECO:0000313" key="3">
    <source>
        <dbReference type="Proteomes" id="UP001189429"/>
    </source>
</evidence>
<evidence type="ECO:0000313" key="2">
    <source>
        <dbReference type="EMBL" id="CAK0823003.1"/>
    </source>
</evidence>
<accession>A0ABN9RVC5</accession>
<feature type="region of interest" description="Disordered" evidence="1">
    <location>
        <begin position="1"/>
        <end position="23"/>
    </location>
</feature>